<dbReference type="RefSeq" id="WP_242940908.1">
    <property type="nucleotide sequence ID" value="NZ_FOKQ01000071.1"/>
</dbReference>
<evidence type="ECO:0000313" key="2">
    <source>
        <dbReference type="Proteomes" id="UP000182192"/>
    </source>
</evidence>
<dbReference type="AlphaFoldDB" id="A0A1I1RQL6"/>
<dbReference type="Pfam" id="PF19552">
    <property type="entry name" value="DUF6075"/>
    <property type="match status" value="1"/>
</dbReference>
<organism evidence="1 2">
    <name type="scientific">Ruminococcus albus</name>
    <dbReference type="NCBI Taxonomy" id="1264"/>
    <lineage>
        <taxon>Bacteria</taxon>
        <taxon>Bacillati</taxon>
        <taxon>Bacillota</taxon>
        <taxon>Clostridia</taxon>
        <taxon>Eubacteriales</taxon>
        <taxon>Oscillospiraceae</taxon>
        <taxon>Ruminococcus</taxon>
    </lineage>
</organism>
<proteinExistence type="predicted"/>
<reference evidence="1 2" key="1">
    <citation type="submission" date="2016-10" db="EMBL/GenBank/DDBJ databases">
        <authorList>
            <person name="de Groot N.N."/>
        </authorList>
    </citation>
    <scope>NUCLEOTIDE SEQUENCE [LARGE SCALE GENOMIC DNA]</scope>
    <source>
        <strain evidence="1 2">AR67</strain>
    </source>
</reference>
<protein>
    <submittedName>
        <fullName evidence="1">Uncharacterized protein</fullName>
    </submittedName>
</protein>
<name>A0A1I1RQL6_RUMAL</name>
<gene>
    <name evidence="1" type="ORF">SAMN02910406_03753</name>
</gene>
<dbReference type="EMBL" id="FOKQ01000071">
    <property type="protein sequence ID" value="SFD36565.1"/>
    <property type="molecule type" value="Genomic_DNA"/>
</dbReference>
<dbReference type="InterPro" id="IPR045721">
    <property type="entry name" value="DUF6075"/>
</dbReference>
<accession>A0A1I1RQL6</accession>
<evidence type="ECO:0000313" key="1">
    <source>
        <dbReference type="EMBL" id="SFD36565.1"/>
    </source>
</evidence>
<dbReference type="Proteomes" id="UP000182192">
    <property type="component" value="Unassembled WGS sequence"/>
</dbReference>
<sequence length="296" mass="34504">MIEYYDVNGHLIEEGANLLYDKNKCFHCGIAKIVDNQLCFIYANGIDATVLDQFKVPLCEIDLSKIQILDIESFNASFDKKDGGIRYYDRFGLLIREEMGLFLSDGHGGGNGSPIEKINGDFVFGFGTKFDPHYESLSEFNRKFLIVDWISKCYTKQLQRKSDSVEIRFEDDEHEHKFDEICRKMKHLDCYHLSLAYLLSLDKVLREHTDEVFDFQEDGIKREGLHKGFQTSTSMKTTRLAFNLWNGCYDDGETYTNKDGYGTELPSSYYTPDQIFCCKDYAPYYWQAIRIRFELN</sequence>